<dbReference type="OrthoDB" id="5028020at2759"/>
<gene>
    <name evidence="2" type="ORF">B0T10DRAFT_606004</name>
</gene>
<comment type="caution">
    <text evidence="2">The sequence shown here is derived from an EMBL/GenBank/DDBJ whole genome shotgun (WGS) entry which is preliminary data.</text>
</comment>
<evidence type="ECO:0000313" key="3">
    <source>
        <dbReference type="Proteomes" id="UP000777438"/>
    </source>
</evidence>
<feature type="region of interest" description="Disordered" evidence="1">
    <location>
        <begin position="1"/>
        <end position="74"/>
    </location>
</feature>
<protein>
    <submittedName>
        <fullName evidence="2">Uncharacterized protein</fullName>
    </submittedName>
</protein>
<name>A0A9P8W6H6_9HYPO</name>
<keyword evidence="3" id="KW-1185">Reference proteome</keyword>
<dbReference type="AlphaFoldDB" id="A0A9P8W6H6"/>
<sequence>MADDHTTDTNSGAYPPPHEDPETMQASILVSEQPVQSGQQLEPVADESSSAGASHATGAAKQPGPAKRDRRRSVKNDAKKWCEEIISVYAKVLLLRAREVHKHSDVDWTSLWSPIDGKENQGRGFSVSDGFGSIWFVPAGGLASFPAPAPADTDELAERIAAFREVIASRSDLAFASKVKEILESELQNKCQGDLNENREMANQPATTWEEARSRFSTDELVALMAKRRLIDGRALLPNYYRANIVEVSNTGALFTRHVAVPGHVDVEGICLRLDAWSPANSQRTQESMRAFRRKLNVVCQHGTDAGKRQATHIQGEMGKSFCDPLGVGGHWYYKLRADETYSIRPGKGPGELRSWSSIRDAGSLNALKQGISVGKQVAFARQWTIRMRYLWMQLDQLKDCLVSANRGEPELTDDQLAIVDKLLAEQSKEEKEQGVRLGCLLTQLGEPTFRLEFAEIEEEE</sequence>
<organism evidence="2 3">
    <name type="scientific">Thelonectria olida</name>
    <dbReference type="NCBI Taxonomy" id="1576542"/>
    <lineage>
        <taxon>Eukaryota</taxon>
        <taxon>Fungi</taxon>
        <taxon>Dikarya</taxon>
        <taxon>Ascomycota</taxon>
        <taxon>Pezizomycotina</taxon>
        <taxon>Sordariomycetes</taxon>
        <taxon>Hypocreomycetidae</taxon>
        <taxon>Hypocreales</taxon>
        <taxon>Nectriaceae</taxon>
        <taxon>Thelonectria</taxon>
    </lineage>
</organism>
<feature type="compositionally biased region" description="Polar residues" evidence="1">
    <location>
        <begin position="24"/>
        <end position="40"/>
    </location>
</feature>
<accession>A0A9P8W6H6</accession>
<evidence type="ECO:0000313" key="2">
    <source>
        <dbReference type="EMBL" id="KAH6890525.1"/>
    </source>
</evidence>
<dbReference type="Proteomes" id="UP000777438">
    <property type="component" value="Unassembled WGS sequence"/>
</dbReference>
<proteinExistence type="predicted"/>
<dbReference type="EMBL" id="JAGPYM010000009">
    <property type="protein sequence ID" value="KAH6890525.1"/>
    <property type="molecule type" value="Genomic_DNA"/>
</dbReference>
<reference evidence="2 3" key="1">
    <citation type="journal article" date="2021" name="Nat. Commun.">
        <title>Genetic determinants of endophytism in the Arabidopsis root mycobiome.</title>
        <authorList>
            <person name="Mesny F."/>
            <person name="Miyauchi S."/>
            <person name="Thiergart T."/>
            <person name="Pickel B."/>
            <person name="Atanasova L."/>
            <person name="Karlsson M."/>
            <person name="Huettel B."/>
            <person name="Barry K.W."/>
            <person name="Haridas S."/>
            <person name="Chen C."/>
            <person name="Bauer D."/>
            <person name="Andreopoulos W."/>
            <person name="Pangilinan J."/>
            <person name="LaButti K."/>
            <person name="Riley R."/>
            <person name="Lipzen A."/>
            <person name="Clum A."/>
            <person name="Drula E."/>
            <person name="Henrissat B."/>
            <person name="Kohler A."/>
            <person name="Grigoriev I.V."/>
            <person name="Martin F.M."/>
            <person name="Hacquard S."/>
        </authorList>
    </citation>
    <scope>NUCLEOTIDE SEQUENCE [LARGE SCALE GENOMIC DNA]</scope>
    <source>
        <strain evidence="2 3">MPI-CAGE-CH-0241</strain>
    </source>
</reference>
<evidence type="ECO:0000256" key="1">
    <source>
        <dbReference type="SAM" id="MobiDB-lite"/>
    </source>
</evidence>
<feature type="compositionally biased region" description="Low complexity" evidence="1">
    <location>
        <begin position="48"/>
        <end position="60"/>
    </location>
</feature>